<protein>
    <submittedName>
        <fullName evidence="2">Uncharacterized protein</fullName>
    </submittedName>
</protein>
<reference evidence="2" key="2">
    <citation type="submission" date="2017-02" db="EMBL/GenBank/DDBJ databases">
        <title>Sunflower complete genome.</title>
        <authorList>
            <person name="Langlade N."/>
            <person name="Munos S."/>
        </authorList>
    </citation>
    <scope>NUCLEOTIDE SEQUENCE [LARGE SCALE GENOMIC DNA]</scope>
    <source>
        <tissue evidence="2">Leaves</tissue>
    </source>
</reference>
<evidence type="ECO:0000313" key="1">
    <source>
        <dbReference type="EMBL" id="KAF5796668.1"/>
    </source>
</evidence>
<sequence length="58" mass="7149">MHAYNNKLSKYQKHFFFQFVSSEVRVAAKFDYYLHGYSFFFKIQSLKLICRIVRTRFV</sequence>
<organism evidence="2 3">
    <name type="scientific">Helianthus annuus</name>
    <name type="common">Common sunflower</name>
    <dbReference type="NCBI Taxonomy" id="4232"/>
    <lineage>
        <taxon>Eukaryota</taxon>
        <taxon>Viridiplantae</taxon>
        <taxon>Streptophyta</taxon>
        <taxon>Embryophyta</taxon>
        <taxon>Tracheophyta</taxon>
        <taxon>Spermatophyta</taxon>
        <taxon>Magnoliopsida</taxon>
        <taxon>eudicotyledons</taxon>
        <taxon>Gunneridae</taxon>
        <taxon>Pentapetalae</taxon>
        <taxon>asterids</taxon>
        <taxon>campanulids</taxon>
        <taxon>Asterales</taxon>
        <taxon>Asteraceae</taxon>
        <taxon>Asteroideae</taxon>
        <taxon>Heliantheae alliance</taxon>
        <taxon>Heliantheae</taxon>
        <taxon>Helianthus</taxon>
    </lineage>
</organism>
<reference evidence="1 3" key="1">
    <citation type="journal article" date="2017" name="Nature">
        <title>The sunflower genome provides insights into oil metabolism, flowering and Asterid evolution.</title>
        <authorList>
            <person name="Badouin H."/>
            <person name="Gouzy J."/>
            <person name="Grassa C.J."/>
            <person name="Murat F."/>
            <person name="Staton S.E."/>
            <person name="Cottret L."/>
            <person name="Lelandais-Briere C."/>
            <person name="Owens G.L."/>
            <person name="Carrere S."/>
            <person name="Mayjonade B."/>
            <person name="Legrand L."/>
            <person name="Gill N."/>
            <person name="Kane N.C."/>
            <person name="Bowers J.E."/>
            <person name="Hubner S."/>
            <person name="Bellec A."/>
            <person name="Berard A."/>
            <person name="Berges H."/>
            <person name="Blanchet N."/>
            <person name="Boniface M.C."/>
            <person name="Brunel D."/>
            <person name="Catrice O."/>
            <person name="Chaidir N."/>
            <person name="Claudel C."/>
            <person name="Donnadieu C."/>
            <person name="Faraut T."/>
            <person name="Fievet G."/>
            <person name="Helmstetter N."/>
            <person name="King M."/>
            <person name="Knapp S.J."/>
            <person name="Lai Z."/>
            <person name="Le Paslier M.C."/>
            <person name="Lippi Y."/>
            <person name="Lorenzon L."/>
            <person name="Mandel J.R."/>
            <person name="Marage G."/>
            <person name="Marchand G."/>
            <person name="Marquand E."/>
            <person name="Bret-Mestries E."/>
            <person name="Morien E."/>
            <person name="Nambeesan S."/>
            <person name="Nguyen T."/>
            <person name="Pegot-Espagnet P."/>
            <person name="Pouilly N."/>
            <person name="Raftis F."/>
            <person name="Sallet E."/>
            <person name="Schiex T."/>
            <person name="Thomas J."/>
            <person name="Vandecasteele C."/>
            <person name="Vares D."/>
            <person name="Vear F."/>
            <person name="Vautrin S."/>
            <person name="Crespi M."/>
            <person name="Mangin B."/>
            <person name="Burke J.M."/>
            <person name="Salse J."/>
            <person name="Munos S."/>
            <person name="Vincourt P."/>
            <person name="Rieseberg L.H."/>
            <person name="Langlade N.B."/>
        </authorList>
    </citation>
    <scope>NUCLEOTIDE SEQUENCE [LARGE SCALE GENOMIC DNA]</scope>
    <source>
        <strain evidence="3">cv. SF193</strain>
        <tissue evidence="1">Leaves</tissue>
    </source>
</reference>
<gene>
    <name evidence="2" type="ORF">HannXRQ_Chr13g0416531</name>
    <name evidence="1" type="ORF">HanXRQr2_Chr08g0354431</name>
</gene>
<evidence type="ECO:0000313" key="2">
    <source>
        <dbReference type="EMBL" id="OTG02747.1"/>
    </source>
</evidence>
<reference evidence="1" key="3">
    <citation type="submission" date="2020-06" db="EMBL/GenBank/DDBJ databases">
        <title>Helianthus annuus Genome sequencing and assembly Release 2.</title>
        <authorList>
            <person name="Gouzy J."/>
            <person name="Langlade N."/>
            <person name="Munos S."/>
        </authorList>
    </citation>
    <scope>NUCLEOTIDE SEQUENCE</scope>
    <source>
        <tissue evidence="1">Leaves</tissue>
    </source>
</reference>
<dbReference type="Gramene" id="mRNA:HanXRQr2_Chr08g0354431">
    <property type="protein sequence ID" value="CDS:HanXRQr2_Chr08g0354431.1"/>
    <property type="gene ID" value="HanXRQr2_Chr08g0354431"/>
</dbReference>
<dbReference type="InParanoid" id="A0A251SV41"/>
<dbReference type="EMBL" id="CM007902">
    <property type="protein sequence ID" value="OTG02747.1"/>
    <property type="molecule type" value="Genomic_DNA"/>
</dbReference>
<accession>A0A251SV41</accession>
<proteinExistence type="predicted"/>
<name>A0A251SV41_HELAN</name>
<dbReference type="AlphaFoldDB" id="A0A251SV41"/>
<dbReference type="Proteomes" id="UP000215914">
    <property type="component" value="Chromosome 13"/>
</dbReference>
<keyword evidence="3" id="KW-1185">Reference proteome</keyword>
<evidence type="ECO:0000313" key="3">
    <source>
        <dbReference type="Proteomes" id="UP000215914"/>
    </source>
</evidence>
<dbReference type="EMBL" id="MNCJ02000323">
    <property type="protein sequence ID" value="KAF5796668.1"/>
    <property type="molecule type" value="Genomic_DNA"/>
</dbReference>